<keyword evidence="5" id="KW-0276">Fatty acid metabolism</keyword>
<keyword evidence="4" id="KW-0597">Phosphoprotein</keyword>
<dbReference type="PRINTS" id="PR00080">
    <property type="entry name" value="SDRFAMILY"/>
</dbReference>
<dbReference type="STRING" id="188477.A0A433SM85"/>
<comment type="catalytic activity">
    <reaction evidence="17">
        <text>(2E)-hexenoyl-CoA + NADPH + H(+) = hexanoyl-CoA + NADP(+)</text>
        <dbReference type="Rhea" id="RHEA:44956"/>
        <dbReference type="ChEBI" id="CHEBI:15378"/>
        <dbReference type="ChEBI" id="CHEBI:57783"/>
        <dbReference type="ChEBI" id="CHEBI:58349"/>
        <dbReference type="ChEBI" id="CHEBI:62077"/>
        <dbReference type="ChEBI" id="CHEBI:62620"/>
    </reaction>
    <physiologicalReaction direction="left-to-right" evidence="17">
        <dbReference type="Rhea" id="RHEA:44957"/>
    </physiologicalReaction>
</comment>
<dbReference type="Pfam" id="PF13561">
    <property type="entry name" value="adh_short_C2"/>
    <property type="match status" value="1"/>
</dbReference>
<evidence type="ECO:0000256" key="9">
    <source>
        <dbReference type="ARBA" id="ARBA00023140"/>
    </source>
</evidence>
<sequence>MSTSKSMGTPLHVSSVFRPGLFDDRVAIVTGGATGIGKGITKELLFLGCTVVIASRKADRLSDGAKEIRDWLANAGQKATLHVVQCNVRKEDEVKSLISTTVDRFGKLDFLINNGGGQFLSSTADIRLKGWNAVVETNLTGTFLLCREAYNQWMKDHGGAIVNMAMDMWKGYPYMGHSGAARAGVVNLTKTLGVEWAQSNVRVNAVAPGSSIFSPTAAANYGNASIFDGAKVNIPMKRTGTVEEVSSAVCFLLSPGAAFITGETIRIDGGQSFYITPNFRLPDSKPTDMYSWQSQFDKDAPHGSKSKL</sequence>
<evidence type="ECO:0000256" key="18">
    <source>
        <dbReference type="ARBA" id="ARBA00049251"/>
    </source>
</evidence>
<gene>
    <name evidence="21" type="ORF">EGW08_021976</name>
</gene>
<evidence type="ECO:0000256" key="5">
    <source>
        <dbReference type="ARBA" id="ARBA00022832"/>
    </source>
</evidence>
<dbReference type="GO" id="GO:0006633">
    <property type="term" value="P:fatty acid biosynthetic process"/>
    <property type="evidence" value="ECO:0007669"/>
    <property type="project" value="UniProtKB-KW"/>
</dbReference>
<evidence type="ECO:0000313" key="22">
    <source>
        <dbReference type="Proteomes" id="UP000271974"/>
    </source>
</evidence>
<evidence type="ECO:0000256" key="17">
    <source>
        <dbReference type="ARBA" id="ARBA00049108"/>
    </source>
</evidence>
<evidence type="ECO:0000256" key="1">
    <source>
        <dbReference type="ARBA" id="ARBA00004275"/>
    </source>
</evidence>
<organism evidence="21 22">
    <name type="scientific">Elysia chlorotica</name>
    <name type="common">Eastern emerald elysia</name>
    <name type="synonym">Sea slug</name>
    <dbReference type="NCBI Taxonomy" id="188477"/>
    <lineage>
        <taxon>Eukaryota</taxon>
        <taxon>Metazoa</taxon>
        <taxon>Spiralia</taxon>
        <taxon>Lophotrochozoa</taxon>
        <taxon>Mollusca</taxon>
        <taxon>Gastropoda</taxon>
        <taxon>Heterobranchia</taxon>
        <taxon>Euthyneura</taxon>
        <taxon>Panpulmonata</taxon>
        <taxon>Sacoglossa</taxon>
        <taxon>Placobranchoidea</taxon>
        <taxon>Plakobranchidae</taxon>
        <taxon>Elysia</taxon>
    </lineage>
</organism>
<evidence type="ECO:0000313" key="21">
    <source>
        <dbReference type="EMBL" id="RUS70262.1"/>
    </source>
</evidence>
<evidence type="ECO:0000256" key="3">
    <source>
        <dbReference type="ARBA" id="ARBA00022516"/>
    </source>
</evidence>
<evidence type="ECO:0000256" key="13">
    <source>
        <dbReference type="ARBA" id="ARBA00038849"/>
    </source>
</evidence>
<evidence type="ECO:0000256" key="16">
    <source>
        <dbReference type="ARBA" id="ARBA00048686"/>
    </source>
</evidence>
<dbReference type="SUPFAM" id="SSF51735">
    <property type="entry name" value="NAD(P)-binding Rossmann-fold domains"/>
    <property type="match status" value="1"/>
</dbReference>
<dbReference type="PRINTS" id="PR00081">
    <property type="entry name" value="GDHRDH"/>
</dbReference>
<proteinExistence type="predicted"/>
<reference evidence="21 22" key="1">
    <citation type="submission" date="2019-01" db="EMBL/GenBank/DDBJ databases">
        <title>A draft genome assembly of the solar-powered sea slug Elysia chlorotica.</title>
        <authorList>
            <person name="Cai H."/>
            <person name="Li Q."/>
            <person name="Fang X."/>
            <person name="Li J."/>
            <person name="Curtis N.E."/>
            <person name="Altenburger A."/>
            <person name="Shibata T."/>
            <person name="Feng M."/>
            <person name="Maeda T."/>
            <person name="Schwartz J.A."/>
            <person name="Shigenobu S."/>
            <person name="Lundholm N."/>
            <person name="Nishiyama T."/>
            <person name="Yang H."/>
            <person name="Hasebe M."/>
            <person name="Li S."/>
            <person name="Pierce S.K."/>
            <person name="Wang J."/>
        </authorList>
    </citation>
    <scope>NUCLEOTIDE SEQUENCE [LARGE SCALE GENOMIC DNA]</scope>
    <source>
        <strain evidence="21">EC2010</strain>
        <tissue evidence="21">Whole organism of an adult</tissue>
    </source>
</reference>
<evidence type="ECO:0000256" key="20">
    <source>
        <dbReference type="ARBA" id="ARBA00049559"/>
    </source>
</evidence>
<evidence type="ECO:0000256" key="2">
    <source>
        <dbReference type="ARBA" id="ARBA00005189"/>
    </source>
</evidence>
<comment type="pathway">
    <text evidence="2">Lipid metabolism.</text>
</comment>
<evidence type="ECO:0000256" key="8">
    <source>
        <dbReference type="ARBA" id="ARBA00023098"/>
    </source>
</evidence>
<name>A0A433SM85_ELYCH</name>
<evidence type="ECO:0000256" key="4">
    <source>
        <dbReference type="ARBA" id="ARBA00022553"/>
    </source>
</evidence>
<dbReference type="PANTHER" id="PTHR24317">
    <property type="entry name" value="PEROXISOMAL TRANS-2-ENOYL-COA REDUCTASE"/>
    <property type="match status" value="1"/>
</dbReference>
<dbReference type="InterPro" id="IPR052388">
    <property type="entry name" value="Peroxisomal_t2-enoyl-CoA_red"/>
</dbReference>
<evidence type="ECO:0000256" key="7">
    <source>
        <dbReference type="ARBA" id="ARBA00023002"/>
    </source>
</evidence>
<comment type="subcellular location">
    <subcellularLocation>
        <location evidence="1">Peroxisome</location>
    </subcellularLocation>
</comment>
<dbReference type="GO" id="GO:0005777">
    <property type="term" value="C:peroxisome"/>
    <property type="evidence" value="ECO:0007669"/>
    <property type="project" value="UniProtKB-SubCell"/>
</dbReference>
<dbReference type="InterPro" id="IPR036291">
    <property type="entry name" value="NAD(P)-bd_dom_sf"/>
</dbReference>
<accession>A0A433SM85</accession>
<dbReference type="FunFam" id="3.40.50.720:FF:000335">
    <property type="entry name" value="Peroxisomal trans-2-enoyl-CoA reductase"/>
    <property type="match status" value="1"/>
</dbReference>
<dbReference type="GO" id="GO:0019166">
    <property type="term" value="F:trans-2-enoyl-CoA reductase (NADPH) activity"/>
    <property type="evidence" value="ECO:0007669"/>
    <property type="project" value="UniProtKB-EC"/>
</dbReference>
<comment type="caution">
    <text evidence="21">The sequence shown here is derived from an EMBL/GenBank/DDBJ whole genome shotgun (WGS) entry which is preliminary data.</text>
</comment>
<dbReference type="OrthoDB" id="417891at2759"/>
<keyword evidence="10" id="KW-0275">Fatty acid biosynthesis</keyword>
<comment type="catalytic activity">
    <reaction evidence="20">
        <text>(2E)-octenoyl-CoA + NADPH + H(+) = octanoyl-CoA + NADP(+)</text>
        <dbReference type="Rhea" id="RHEA:44952"/>
        <dbReference type="ChEBI" id="CHEBI:15378"/>
        <dbReference type="ChEBI" id="CHEBI:57386"/>
        <dbReference type="ChEBI" id="CHEBI:57783"/>
        <dbReference type="ChEBI" id="CHEBI:58349"/>
        <dbReference type="ChEBI" id="CHEBI:62242"/>
    </reaction>
    <physiologicalReaction direction="left-to-right" evidence="20">
        <dbReference type="Rhea" id="RHEA:44953"/>
    </physiologicalReaction>
</comment>
<dbReference type="Proteomes" id="UP000271974">
    <property type="component" value="Unassembled WGS sequence"/>
</dbReference>
<dbReference type="InterPro" id="IPR002347">
    <property type="entry name" value="SDR_fam"/>
</dbReference>
<evidence type="ECO:0000256" key="19">
    <source>
        <dbReference type="ARBA" id="ARBA00049386"/>
    </source>
</evidence>
<comment type="subunit">
    <text evidence="12">Interacts with PEX5, probably required to target it into peroxisomes.</text>
</comment>
<keyword evidence="3" id="KW-0444">Lipid biosynthesis</keyword>
<evidence type="ECO:0000256" key="12">
    <source>
        <dbReference type="ARBA" id="ARBA00038622"/>
    </source>
</evidence>
<keyword evidence="6" id="KW-0521">NADP</keyword>
<evidence type="ECO:0000256" key="10">
    <source>
        <dbReference type="ARBA" id="ARBA00023160"/>
    </source>
</evidence>
<dbReference type="EMBL" id="RQTK01001448">
    <property type="protein sequence ID" value="RUS70262.1"/>
    <property type="molecule type" value="Genomic_DNA"/>
</dbReference>
<keyword evidence="8" id="KW-0443">Lipid metabolism</keyword>
<keyword evidence="22" id="KW-1185">Reference proteome</keyword>
<dbReference type="Gene3D" id="3.40.50.720">
    <property type="entry name" value="NAD(P)-binding Rossmann-like Domain"/>
    <property type="match status" value="1"/>
</dbReference>
<protein>
    <recommendedName>
        <fullName evidence="14">Peroxisomal trans-2-enoyl-CoA reductase</fullName>
        <ecNumber evidence="13">1.3.1.38</ecNumber>
    </recommendedName>
</protein>
<comment type="catalytic activity">
    <reaction evidence="19">
        <text>(2E)-decenoyl-CoA + NADPH + H(+) = decanoyl-CoA + NADP(+)</text>
        <dbReference type="Rhea" id="RHEA:44960"/>
        <dbReference type="ChEBI" id="CHEBI:15378"/>
        <dbReference type="ChEBI" id="CHEBI:57783"/>
        <dbReference type="ChEBI" id="CHEBI:58349"/>
        <dbReference type="ChEBI" id="CHEBI:61406"/>
        <dbReference type="ChEBI" id="CHEBI:61430"/>
    </reaction>
    <physiologicalReaction direction="left-to-right" evidence="19">
        <dbReference type="Rhea" id="RHEA:44961"/>
    </physiologicalReaction>
</comment>
<comment type="function">
    <text evidence="11">Participates in chain elongation of fatty acids. Catalyzes the reduction of trans-2-enoyl-CoAs of varying chain lengths from 6:1 to 16:1, having maximum activity with 10:1 CoA. Has no 2,4-dienoyl-CoA reductase activity.</text>
</comment>
<dbReference type="CDD" id="cd05369">
    <property type="entry name" value="TER_DECR_SDR_a"/>
    <property type="match status" value="1"/>
</dbReference>
<comment type="catalytic activity">
    <reaction evidence="18">
        <text>a (2E)-enoyl-CoA + NADPH + H(+) = a 2,3-saturated acyl-CoA + NADP(+)</text>
        <dbReference type="Rhea" id="RHEA:33763"/>
        <dbReference type="ChEBI" id="CHEBI:15378"/>
        <dbReference type="ChEBI" id="CHEBI:57783"/>
        <dbReference type="ChEBI" id="CHEBI:58349"/>
        <dbReference type="ChEBI" id="CHEBI:58856"/>
        <dbReference type="ChEBI" id="CHEBI:65111"/>
        <dbReference type="EC" id="1.3.1.38"/>
    </reaction>
    <physiologicalReaction direction="left-to-right" evidence="18">
        <dbReference type="Rhea" id="RHEA:33764"/>
    </physiologicalReaction>
</comment>
<dbReference type="GO" id="GO:0033306">
    <property type="term" value="P:phytol metabolic process"/>
    <property type="evidence" value="ECO:0007669"/>
    <property type="project" value="TreeGrafter"/>
</dbReference>
<dbReference type="EC" id="1.3.1.38" evidence="13"/>
<dbReference type="AlphaFoldDB" id="A0A433SM85"/>
<dbReference type="PANTHER" id="PTHR24317:SF7">
    <property type="entry name" value="PEROXISOMAL TRANS-2-ENOYL-COA REDUCTASE"/>
    <property type="match status" value="1"/>
</dbReference>
<comment type="catalytic activity">
    <reaction evidence="16">
        <text>(2E)-tetradecenoyl-CoA + NADPH + H(+) = tetradecanoyl-CoA + NADP(+)</text>
        <dbReference type="Rhea" id="RHEA:44968"/>
        <dbReference type="ChEBI" id="CHEBI:15378"/>
        <dbReference type="ChEBI" id="CHEBI:57385"/>
        <dbReference type="ChEBI" id="CHEBI:57783"/>
        <dbReference type="ChEBI" id="CHEBI:58349"/>
        <dbReference type="ChEBI" id="CHEBI:61405"/>
    </reaction>
    <physiologicalReaction direction="left-to-right" evidence="16">
        <dbReference type="Rhea" id="RHEA:44969"/>
    </physiologicalReaction>
</comment>
<evidence type="ECO:0000256" key="15">
    <source>
        <dbReference type="ARBA" id="ARBA00047570"/>
    </source>
</evidence>
<comment type="catalytic activity">
    <reaction evidence="15">
        <text>(2E)-dodecenoyl-CoA + NADPH + H(+) = dodecanoyl-CoA + NADP(+)</text>
        <dbReference type="Rhea" id="RHEA:44964"/>
        <dbReference type="ChEBI" id="CHEBI:15378"/>
        <dbReference type="ChEBI" id="CHEBI:57330"/>
        <dbReference type="ChEBI" id="CHEBI:57375"/>
        <dbReference type="ChEBI" id="CHEBI:57783"/>
        <dbReference type="ChEBI" id="CHEBI:58349"/>
    </reaction>
    <physiologicalReaction direction="left-to-right" evidence="15">
        <dbReference type="Rhea" id="RHEA:44965"/>
    </physiologicalReaction>
</comment>
<evidence type="ECO:0000256" key="6">
    <source>
        <dbReference type="ARBA" id="ARBA00022857"/>
    </source>
</evidence>
<keyword evidence="9" id="KW-0576">Peroxisome</keyword>
<evidence type="ECO:0000256" key="14">
    <source>
        <dbReference type="ARBA" id="ARBA00041063"/>
    </source>
</evidence>
<evidence type="ECO:0000256" key="11">
    <source>
        <dbReference type="ARBA" id="ARBA00037124"/>
    </source>
</evidence>
<keyword evidence="7" id="KW-0560">Oxidoreductase</keyword>